<evidence type="ECO:0000313" key="3">
    <source>
        <dbReference type="Proteomes" id="UP000549616"/>
    </source>
</evidence>
<dbReference type="AlphaFoldDB" id="A0A853B4F9"/>
<dbReference type="Proteomes" id="UP000549616">
    <property type="component" value="Unassembled WGS sequence"/>
</dbReference>
<accession>A0A853B4F9</accession>
<organism evidence="2 3">
    <name type="scientific">Amycolatopsis endophytica</name>
    <dbReference type="NCBI Taxonomy" id="860233"/>
    <lineage>
        <taxon>Bacteria</taxon>
        <taxon>Bacillati</taxon>
        <taxon>Actinomycetota</taxon>
        <taxon>Actinomycetes</taxon>
        <taxon>Pseudonocardiales</taxon>
        <taxon>Pseudonocardiaceae</taxon>
        <taxon>Amycolatopsis</taxon>
    </lineage>
</organism>
<evidence type="ECO:0000256" key="1">
    <source>
        <dbReference type="SAM" id="MobiDB-lite"/>
    </source>
</evidence>
<evidence type="ECO:0000313" key="2">
    <source>
        <dbReference type="EMBL" id="NYI90083.1"/>
    </source>
</evidence>
<sequence>MPTIYRSKPGDIPHRSEGDTFVVVRAPEYAQPRNPLHDPGSAAALWMGDTLDHVEFARPARAGASLGDRLAPGSTARRPGRAE</sequence>
<comment type="caution">
    <text evidence="2">The sequence shown here is derived from an EMBL/GenBank/DDBJ whole genome shotgun (WGS) entry which is preliminary data.</text>
</comment>
<keyword evidence="3" id="KW-1185">Reference proteome</keyword>
<dbReference type="RefSeq" id="WP_179774142.1">
    <property type="nucleotide sequence ID" value="NZ_JACCFK010000001.1"/>
</dbReference>
<dbReference type="EMBL" id="JACCFK010000001">
    <property type="protein sequence ID" value="NYI90083.1"/>
    <property type="molecule type" value="Genomic_DNA"/>
</dbReference>
<reference evidence="2 3" key="1">
    <citation type="submission" date="2020-07" db="EMBL/GenBank/DDBJ databases">
        <title>Sequencing the genomes of 1000 actinobacteria strains.</title>
        <authorList>
            <person name="Klenk H.-P."/>
        </authorList>
    </citation>
    <scope>NUCLEOTIDE SEQUENCE [LARGE SCALE GENOMIC DNA]</scope>
    <source>
        <strain evidence="2 3">DSM 104006</strain>
    </source>
</reference>
<protein>
    <submittedName>
        <fullName evidence="2">Uncharacterized protein</fullName>
    </submittedName>
</protein>
<gene>
    <name evidence="2" type="ORF">HNR02_003406</name>
</gene>
<proteinExistence type="predicted"/>
<feature type="region of interest" description="Disordered" evidence="1">
    <location>
        <begin position="60"/>
        <end position="83"/>
    </location>
</feature>
<name>A0A853B4F9_9PSEU</name>